<dbReference type="EMBL" id="LNQE01000444">
    <property type="protein sequence ID" value="KUG26534.1"/>
    <property type="molecule type" value="Genomic_DNA"/>
</dbReference>
<organism evidence="1">
    <name type="scientific">hydrocarbon metagenome</name>
    <dbReference type="NCBI Taxonomy" id="938273"/>
    <lineage>
        <taxon>unclassified sequences</taxon>
        <taxon>metagenomes</taxon>
        <taxon>ecological metagenomes</taxon>
    </lineage>
</organism>
<sequence length="1178" mass="129444">MKNKVFKLTLLFLVLLFTAASVIQAADDIRGSKKISKVYKTSSTLEGGAKGDAYAMNINNFYLPFNRKGIMADVSFPPFGRDGKYPGGQGKNFLFSSGFFLSGLINGQVFANAVASASLVEDYLQGTVEFGTNDPRAQIYVVGADDPPFGTAWQEWSDAVDLGADFYDGDGDGEYNPVDLNGNGEWDPDEDRPDLIGDETAWMVYWDAVPGAQRRWTGTNPIGIEVRQTIFGFASAGAIGNMLFVRYRFKYVGLGNANEPDVLEDCYFGVWADPDVGDADDDLVGSDAARNAGYVYNDGNDGVWGTNPPVFMIDFFSGPIDYIPGVTFEDVDGDGHYTDGVDVPLDTAYSIQGQIKGVVKYPGATNLGLKSFVQYINGDNYLRDPSESRQARNYMLGKDIEGLDVDPCNWAYGDVLGGVDCATVNPALWYNGDPVTQTGWINVGGEDVRMMQNTGPFDLIKNVENEIMVAYIVGQGVSARNSITVARSISDGAQFIFDNNFLSPAPPPAVTLQVEANDDFIDLIWETPNQVGYKSLTDAWELYFQGYNLWSFRTRTSQDVVANLPNKMLLRRYSVDNNIENIFKENPNTGGIEPYYEQGSVLLNYNVYTDPDLGKIRVRIDRDPWTDGDLIKGKPYYFAITSFALNYDALVHKETGVPGYGARGDYYLASSAFIGEVENIPRIVEVIVGKDIYRPPLPLVDGNYVGTKSDPSAIGKLAYDVVDKDDLTGDEYSVSFFVDSLGVTDTMYVPYWRLRNETKGQILVDSSKSYLYGSDQINVHTTDGFITRISHEKASIGALVDNSLTPWITSNSAALYVSSDLGTQSSKVTSLTGPLAAANGRYIQADKLRRIELRFGGSGGKAYRYLQGYVGTVVSRNNSYVYAEGVSDPEIGKPGEGFVDVPFTAWVKDPVYGEERQLAVGFIEKAVRNNGTPDGLWDPGTDVTRSGELILVFNEDYDPSGNQRIYKGFDDGSGTMVWADLRGGNSYAIPAGATGVTPDERRKAASPFFDALYVFSLSKRAELTFNDGDVLVKPVVKYPYTSADKFTFKTSAAGALSSADEKELFDKVNVFPNPLFGFNPATSWTGQVNNPDEPFVTFSNLPTEVTIKIYTLSGQLLRSLNTDDKDSPTSPFLRWDLLNENGLRVASGLYLAIVSSPKYGEKVLKFSIVMPQKQLQRY</sequence>
<dbReference type="Gene3D" id="2.60.40.4070">
    <property type="match status" value="1"/>
</dbReference>
<accession>A0A0W8G086</accession>
<protein>
    <submittedName>
        <fullName evidence="1">Uncharacterized protein</fullName>
    </submittedName>
</protein>
<proteinExistence type="predicted"/>
<dbReference type="AlphaFoldDB" id="A0A0W8G086"/>
<reference evidence="1" key="1">
    <citation type="journal article" date="2015" name="Proc. Natl. Acad. Sci. U.S.A.">
        <title>Networks of energetic and metabolic interactions define dynamics in microbial communities.</title>
        <authorList>
            <person name="Embree M."/>
            <person name="Liu J.K."/>
            <person name="Al-Bassam M.M."/>
            <person name="Zengler K."/>
        </authorList>
    </citation>
    <scope>NUCLEOTIDE SEQUENCE</scope>
</reference>
<evidence type="ECO:0000313" key="1">
    <source>
        <dbReference type="EMBL" id="KUG26534.1"/>
    </source>
</evidence>
<gene>
    <name evidence="1" type="ORF">ASZ90_003624</name>
</gene>
<name>A0A0W8G086_9ZZZZ</name>
<comment type="caution">
    <text evidence="1">The sequence shown here is derived from an EMBL/GenBank/DDBJ whole genome shotgun (WGS) entry which is preliminary data.</text>
</comment>